<sequence length="66" mass="7554">MDLDILPFSWLINITHRNGTFSPLSGHQTNTLMQVCVYNKIGSIYVVKEFVRKSSQACRSYSQICI</sequence>
<protein>
    <submittedName>
        <fullName evidence="1">Uncharacterized protein</fullName>
    </submittedName>
</protein>
<name>A0A0L8FKM2_OCTBM</name>
<dbReference type="EMBL" id="KQ429708">
    <property type="protein sequence ID" value="KOF65241.1"/>
    <property type="molecule type" value="Genomic_DNA"/>
</dbReference>
<evidence type="ECO:0000313" key="1">
    <source>
        <dbReference type="EMBL" id="KOF65241.1"/>
    </source>
</evidence>
<organism evidence="1">
    <name type="scientific">Octopus bimaculoides</name>
    <name type="common">California two-spotted octopus</name>
    <dbReference type="NCBI Taxonomy" id="37653"/>
    <lineage>
        <taxon>Eukaryota</taxon>
        <taxon>Metazoa</taxon>
        <taxon>Spiralia</taxon>
        <taxon>Lophotrochozoa</taxon>
        <taxon>Mollusca</taxon>
        <taxon>Cephalopoda</taxon>
        <taxon>Coleoidea</taxon>
        <taxon>Octopodiformes</taxon>
        <taxon>Octopoda</taxon>
        <taxon>Incirrata</taxon>
        <taxon>Octopodidae</taxon>
        <taxon>Octopus</taxon>
    </lineage>
</organism>
<gene>
    <name evidence="1" type="ORF">OCBIM_22016102mg</name>
</gene>
<proteinExistence type="predicted"/>
<dbReference type="AlphaFoldDB" id="A0A0L8FKM2"/>
<reference evidence="1" key="1">
    <citation type="submission" date="2015-07" db="EMBL/GenBank/DDBJ databases">
        <title>MeaNS - Measles Nucleotide Surveillance Program.</title>
        <authorList>
            <person name="Tran T."/>
            <person name="Druce J."/>
        </authorList>
    </citation>
    <scope>NUCLEOTIDE SEQUENCE</scope>
    <source>
        <strain evidence="1">UCB-OBI-ISO-001</strain>
        <tissue evidence="1">Gonad</tissue>
    </source>
</reference>
<accession>A0A0L8FKM2</accession>